<reference evidence="1 2" key="1">
    <citation type="submission" date="2018-10" db="EMBL/GenBank/DDBJ databases">
        <title>Rhizobium etli, R. leguminosarum and a new Rhizobium genospecies from Phaseolus dumosus.</title>
        <authorList>
            <person name="Ramirez-Puebla S.T."/>
            <person name="Rogel-Hernandez M.A."/>
            <person name="Guerrero G."/>
            <person name="Ormeno-Orrillo E."/>
            <person name="Martinez-Romero J.C."/>
            <person name="Negrete-Yankelevich S."/>
            <person name="Martinez-Romero E."/>
        </authorList>
    </citation>
    <scope>NUCLEOTIDE SEQUENCE [LARGE SCALE GENOMIC DNA]</scope>
    <source>
        <strain evidence="1 2">CCGE525</strain>
        <plasmid evidence="2">prccge525c</plasmid>
    </source>
</reference>
<dbReference type="Proteomes" id="UP000282195">
    <property type="component" value="Plasmid pRCCGE525c"/>
</dbReference>
<name>A0A387G3C3_9HYPH</name>
<geneLocation type="plasmid" evidence="2">
    <name>prccge525c</name>
</geneLocation>
<proteinExistence type="predicted"/>
<evidence type="ECO:0000313" key="1">
    <source>
        <dbReference type="EMBL" id="AYG62086.1"/>
    </source>
</evidence>
<dbReference type="KEGG" id="rjg:CCGE525_24845"/>
<dbReference type="EMBL" id="CP032695">
    <property type="protein sequence ID" value="AYG62086.1"/>
    <property type="molecule type" value="Genomic_DNA"/>
</dbReference>
<keyword evidence="1" id="KW-0614">Plasmid</keyword>
<organism evidence="1 2">
    <name type="scientific">Rhizobium jaguaris</name>
    <dbReference type="NCBI Taxonomy" id="1312183"/>
    <lineage>
        <taxon>Bacteria</taxon>
        <taxon>Pseudomonadati</taxon>
        <taxon>Pseudomonadota</taxon>
        <taxon>Alphaproteobacteria</taxon>
        <taxon>Hyphomicrobiales</taxon>
        <taxon>Rhizobiaceae</taxon>
        <taxon>Rhizobium/Agrobacterium group</taxon>
        <taxon>Rhizobium</taxon>
    </lineage>
</organism>
<dbReference type="OrthoDB" id="8455291at2"/>
<accession>A0A387G3C3</accession>
<sequence>MEMRQIELRSARDGSFLGAGLALCACAAVVGLFCAATQIESLGPVAVGDSKLDSSPTINSLQAAVDTSPAAPLPAIANAAVPIPVARSTSLAKLVIPRVHSQKAKAPLPASSDVLRFNECLPQCETKDPMIAGYPLDNDHAGNLLLQASDDHADEPGFSPLKDATYVVSRVADASGAALKGGRKMLDHVIPTDW</sequence>
<evidence type="ECO:0000313" key="2">
    <source>
        <dbReference type="Proteomes" id="UP000282195"/>
    </source>
</evidence>
<keyword evidence="2" id="KW-1185">Reference proteome</keyword>
<dbReference type="RefSeq" id="WP_120707023.1">
    <property type="nucleotide sequence ID" value="NZ_CP032695.1"/>
</dbReference>
<dbReference type="AlphaFoldDB" id="A0A387G3C3"/>
<dbReference type="PROSITE" id="PS51257">
    <property type="entry name" value="PROKAR_LIPOPROTEIN"/>
    <property type="match status" value="1"/>
</dbReference>
<protein>
    <submittedName>
        <fullName evidence="1">Uncharacterized protein</fullName>
    </submittedName>
</protein>
<gene>
    <name evidence="1" type="ORF">CCGE525_24845</name>
</gene>